<accession>A0A2J6TTI1</accession>
<feature type="repeat" description="ANK" evidence="2">
    <location>
        <begin position="341"/>
        <end position="373"/>
    </location>
</feature>
<dbReference type="PANTHER" id="PTHR10039:SF15">
    <property type="entry name" value="NACHT DOMAIN-CONTAINING PROTEIN"/>
    <property type="match status" value="1"/>
</dbReference>
<feature type="domain" description="Nephrocystin 3-like N-terminal" evidence="4">
    <location>
        <begin position="3"/>
        <end position="45"/>
    </location>
</feature>
<evidence type="ECO:0000313" key="5">
    <source>
        <dbReference type="EMBL" id="PMD66306.1"/>
    </source>
</evidence>
<dbReference type="Pfam" id="PF12796">
    <property type="entry name" value="Ank_2"/>
    <property type="match status" value="1"/>
</dbReference>
<evidence type="ECO:0000259" key="3">
    <source>
        <dbReference type="Pfam" id="PF22939"/>
    </source>
</evidence>
<dbReference type="Proteomes" id="UP000235371">
    <property type="component" value="Unassembled WGS sequence"/>
</dbReference>
<keyword evidence="1" id="KW-0677">Repeat</keyword>
<keyword evidence="2" id="KW-0040">ANK repeat</keyword>
<feature type="repeat" description="ANK" evidence="2">
    <location>
        <begin position="308"/>
        <end position="340"/>
    </location>
</feature>
<dbReference type="AlphaFoldDB" id="A0A2J6TTI1"/>
<dbReference type="EMBL" id="KZ613745">
    <property type="protein sequence ID" value="PMD66306.1"/>
    <property type="molecule type" value="Genomic_DNA"/>
</dbReference>
<reference evidence="5 6" key="1">
    <citation type="submission" date="2016-04" db="EMBL/GenBank/DDBJ databases">
        <title>A degradative enzymes factory behind the ericoid mycorrhizal symbiosis.</title>
        <authorList>
            <consortium name="DOE Joint Genome Institute"/>
            <person name="Martino E."/>
            <person name="Morin E."/>
            <person name="Grelet G."/>
            <person name="Kuo A."/>
            <person name="Kohler A."/>
            <person name="Daghino S."/>
            <person name="Barry K."/>
            <person name="Choi C."/>
            <person name="Cichocki N."/>
            <person name="Clum A."/>
            <person name="Copeland A."/>
            <person name="Hainaut M."/>
            <person name="Haridas S."/>
            <person name="Labutti K."/>
            <person name="Lindquist E."/>
            <person name="Lipzen A."/>
            <person name="Khouja H.-R."/>
            <person name="Murat C."/>
            <person name="Ohm R."/>
            <person name="Olson A."/>
            <person name="Spatafora J."/>
            <person name="Veneault-Fourrey C."/>
            <person name="Henrissat B."/>
            <person name="Grigoriev I."/>
            <person name="Martin F."/>
            <person name="Perotto S."/>
        </authorList>
    </citation>
    <scope>NUCLEOTIDE SEQUENCE [LARGE SCALE GENOMIC DNA]</scope>
    <source>
        <strain evidence="5 6">E</strain>
    </source>
</reference>
<dbReference type="PRINTS" id="PR01415">
    <property type="entry name" value="ANKYRIN"/>
</dbReference>
<dbReference type="GeneID" id="36596121"/>
<proteinExistence type="predicted"/>
<dbReference type="OrthoDB" id="195446at2759"/>
<evidence type="ECO:0000256" key="2">
    <source>
        <dbReference type="PROSITE-ProRule" id="PRU00023"/>
    </source>
</evidence>
<dbReference type="Pfam" id="PF24883">
    <property type="entry name" value="NPHP3_N"/>
    <property type="match status" value="1"/>
</dbReference>
<dbReference type="PANTHER" id="PTHR10039">
    <property type="entry name" value="AMELOGENIN"/>
    <property type="match status" value="1"/>
</dbReference>
<gene>
    <name evidence="5" type="ORF">K444DRAFT_702104</name>
</gene>
<feature type="domain" description="GPI inositol-deacylase winged helix" evidence="3">
    <location>
        <begin position="166"/>
        <end position="228"/>
    </location>
</feature>
<dbReference type="Gene3D" id="1.25.40.20">
    <property type="entry name" value="Ankyrin repeat-containing domain"/>
    <property type="match status" value="1"/>
</dbReference>
<protein>
    <submittedName>
        <fullName evidence="5">Uncharacterized protein</fullName>
    </submittedName>
</protein>
<evidence type="ECO:0000256" key="1">
    <source>
        <dbReference type="ARBA" id="ARBA00022737"/>
    </source>
</evidence>
<dbReference type="InterPro" id="IPR054471">
    <property type="entry name" value="GPIID_WHD"/>
</dbReference>
<dbReference type="InterPro" id="IPR002110">
    <property type="entry name" value="Ankyrin_rpt"/>
</dbReference>
<dbReference type="InParanoid" id="A0A2J6TTI1"/>
<dbReference type="SMART" id="SM00248">
    <property type="entry name" value="ANK"/>
    <property type="match status" value="3"/>
</dbReference>
<feature type="repeat" description="ANK" evidence="2">
    <location>
        <begin position="375"/>
        <end position="407"/>
    </location>
</feature>
<keyword evidence="6" id="KW-1185">Reference proteome</keyword>
<sequence>MYSRVFIIIDALDECQVSEGSRTRFLSDIFNLQAKYGANIFATSRSIPEIIDKFKGSTLLEIRARSEDVQRYLEGHMEQLQGFVQDNQELQREIKNEISYAVGGMFLLAQIYLASLTDKYTLKAIRNTLKLFKKQGQGSSENKQLEALAQAYEEAMKRINEQKPGSQQLAQNVLSWITCAKRPLSTSELQHALAVEVGNCGLDEENFTRVEDMVSVCAGLVTVDEESGIIRIFESGFCRTNDEFEERLQRNPLYDYAARNWGHHAHAASAEVDQLVVNLLKSEAKVSGCSQAMIAWGIYFGNSQTVPKQVTGVHLAAYFGLEEVIVVLLEGGYDLDSKDSYYRTPLSLAAENGHEAVVKLLLEEGAELETKDRRYGRTPLSWAAEDGHEAVVKLLLEEGAELETKSWYSSWTPSWVPRRKVVVKLLLEKG</sequence>
<dbReference type="STRING" id="1095630.A0A2J6TTI1"/>
<evidence type="ECO:0000313" key="6">
    <source>
        <dbReference type="Proteomes" id="UP000235371"/>
    </source>
</evidence>
<dbReference type="Pfam" id="PF22939">
    <property type="entry name" value="WHD_GPIID"/>
    <property type="match status" value="1"/>
</dbReference>
<dbReference type="RefSeq" id="XP_024743210.1">
    <property type="nucleotide sequence ID" value="XM_024888045.1"/>
</dbReference>
<organism evidence="5 6">
    <name type="scientific">Hyaloscypha bicolor E</name>
    <dbReference type="NCBI Taxonomy" id="1095630"/>
    <lineage>
        <taxon>Eukaryota</taxon>
        <taxon>Fungi</taxon>
        <taxon>Dikarya</taxon>
        <taxon>Ascomycota</taxon>
        <taxon>Pezizomycotina</taxon>
        <taxon>Leotiomycetes</taxon>
        <taxon>Helotiales</taxon>
        <taxon>Hyaloscyphaceae</taxon>
        <taxon>Hyaloscypha</taxon>
        <taxon>Hyaloscypha bicolor</taxon>
    </lineage>
</organism>
<dbReference type="SUPFAM" id="SSF48403">
    <property type="entry name" value="Ankyrin repeat"/>
    <property type="match status" value="1"/>
</dbReference>
<dbReference type="PROSITE" id="PS50297">
    <property type="entry name" value="ANK_REP_REGION"/>
    <property type="match status" value="3"/>
</dbReference>
<dbReference type="InterPro" id="IPR036770">
    <property type="entry name" value="Ankyrin_rpt-contain_sf"/>
</dbReference>
<dbReference type="PROSITE" id="PS50088">
    <property type="entry name" value="ANK_REPEAT"/>
    <property type="match status" value="3"/>
</dbReference>
<evidence type="ECO:0000259" key="4">
    <source>
        <dbReference type="Pfam" id="PF24883"/>
    </source>
</evidence>
<name>A0A2J6TTI1_9HELO</name>
<dbReference type="InterPro" id="IPR056884">
    <property type="entry name" value="NPHP3-like_N"/>
</dbReference>